<evidence type="ECO:0000256" key="2">
    <source>
        <dbReference type="ARBA" id="ARBA00022649"/>
    </source>
</evidence>
<dbReference type="PANTHER" id="PTHR33755">
    <property type="entry name" value="TOXIN PARE1-RELATED"/>
    <property type="match status" value="1"/>
</dbReference>
<dbReference type="PIRSF" id="PIRSF029218">
    <property type="entry name" value="ParE"/>
    <property type="match status" value="1"/>
</dbReference>
<evidence type="ECO:0000313" key="5">
    <source>
        <dbReference type="Proteomes" id="UP000515292"/>
    </source>
</evidence>
<dbReference type="Gene3D" id="3.30.2310.20">
    <property type="entry name" value="RelE-like"/>
    <property type="match status" value="1"/>
</dbReference>
<dbReference type="InterPro" id="IPR035093">
    <property type="entry name" value="RelE/ParE_toxin_dom_sf"/>
</dbReference>
<keyword evidence="2" id="KW-1277">Toxin-antitoxin system</keyword>
<dbReference type="KEGG" id="sand:H3309_14990"/>
<evidence type="ECO:0000256" key="1">
    <source>
        <dbReference type="ARBA" id="ARBA00006226"/>
    </source>
</evidence>
<dbReference type="InterPro" id="IPR007712">
    <property type="entry name" value="RelE/ParE_toxin"/>
</dbReference>
<dbReference type="InterPro" id="IPR028344">
    <property type="entry name" value="ParE1/4"/>
</dbReference>
<dbReference type="AlphaFoldDB" id="A0A7G5IGV7"/>
<dbReference type="EMBL" id="CP059851">
    <property type="protein sequence ID" value="QMW22599.1"/>
    <property type="molecule type" value="Genomic_DNA"/>
</dbReference>
<evidence type="ECO:0000256" key="3">
    <source>
        <dbReference type="PIRNR" id="PIRNR029218"/>
    </source>
</evidence>
<evidence type="ECO:0000313" key="4">
    <source>
        <dbReference type="EMBL" id="QMW22599.1"/>
    </source>
</evidence>
<dbReference type="Proteomes" id="UP000515292">
    <property type="component" value="Chromosome"/>
</dbReference>
<name>A0A7G5IGV7_9SPHN</name>
<sequence>MSSALYSNRAVDDLRTIETYTATQWGDAQADRYVRAIMTAVDRLAENPALGRAVAVNFGQYRRISSGSHVIYVVVQDGQTTVVRILHQRMEPGLHL</sequence>
<gene>
    <name evidence="4" type="ORF">H3309_14990</name>
</gene>
<accession>A0A7G5IGV7</accession>
<protein>
    <recommendedName>
        <fullName evidence="3">Toxin</fullName>
    </recommendedName>
</protein>
<reference evidence="4 5" key="1">
    <citation type="submission" date="2020-07" db="EMBL/GenBank/DDBJ databases">
        <title>Complete genome sequence for Sandaracinobacter sp. M6.</title>
        <authorList>
            <person name="Tang Y."/>
            <person name="Liu Q."/>
            <person name="Guo Z."/>
            <person name="Lei P."/>
            <person name="Huang B."/>
        </authorList>
    </citation>
    <scope>NUCLEOTIDE SEQUENCE [LARGE SCALE GENOMIC DNA]</scope>
    <source>
        <strain evidence="4 5">M6</strain>
    </source>
</reference>
<organism evidence="4 5">
    <name type="scientific">Sandaracinobacteroides saxicola</name>
    <dbReference type="NCBI Taxonomy" id="2759707"/>
    <lineage>
        <taxon>Bacteria</taxon>
        <taxon>Pseudomonadati</taxon>
        <taxon>Pseudomonadota</taxon>
        <taxon>Alphaproteobacteria</taxon>
        <taxon>Sphingomonadales</taxon>
        <taxon>Sphingosinicellaceae</taxon>
        <taxon>Sandaracinobacteroides</taxon>
    </lineage>
</organism>
<dbReference type="Pfam" id="PF05016">
    <property type="entry name" value="ParE_toxin"/>
    <property type="match status" value="1"/>
</dbReference>
<keyword evidence="5" id="KW-1185">Reference proteome</keyword>
<dbReference type="PANTHER" id="PTHR33755:SF9">
    <property type="entry name" value="TOXIN PARE1"/>
    <property type="match status" value="1"/>
</dbReference>
<dbReference type="RefSeq" id="WP_182295638.1">
    <property type="nucleotide sequence ID" value="NZ_CP059851.1"/>
</dbReference>
<comment type="similarity">
    <text evidence="1 3">Belongs to the RelE toxin family.</text>
</comment>
<dbReference type="InterPro" id="IPR051803">
    <property type="entry name" value="TA_system_RelE-like_toxin"/>
</dbReference>
<proteinExistence type="inferred from homology"/>